<feature type="signal peptide" evidence="5">
    <location>
        <begin position="1"/>
        <end position="23"/>
    </location>
</feature>
<organism evidence="6 7">
    <name type="scientific">Faecalicatena orotica</name>
    <dbReference type="NCBI Taxonomy" id="1544"/>
    <lineage>
        <taxon>Bacteria</taxon>
        <taxon>Bacillati</taxon>
        <taxon>Bacillota</taxon>
        <taxon>Clostridia</taxon>
        <taxon>Lachnospirales</taxon>
        <taxon>Lachnospiraceae</taxon>
        <taxon>Faecalicatena</taxon>
    </lineage>
</organism>
<dbReference type="PROSITE" id="PS51257">
    <property type="entry name" value="PROKAR_LIPOPROTEIN"/>
    <property type="match status" value="1"/>
</dbReference>
<keyword evidence="7" id="KW-1185">Reference proteome</keyword>
<evidence type="ECO:0000256" key="2">
    <source>
        <dbReference type="ARBA" id="ARBA00009023"/>
    </source>
</evidence>
<dbReference type="Pfam" id="PF03480">
    <property type="entry name" value="DctP"/>
    <property type="match status" value="1"/>
</dbReference>
<keyword evidence="4 5" id="KW-0732">Signal</keyword>
<evidence type="ECO:0000313" key="7">
    <source>
        <dbReference type="Proteomes" id="UP000245845"/>
    </source>
</evidence>
<comment type="caution">
    <text evidence="6">The sequence shown here is derived from an EMBL/GenBank/DDBJ whole genome shotgun (WGS) entry which is preliminary data.</text>
</comment>
<evidence type="ECO:0000256" key="4">
    <source>
        <dbReference type="ARBA" id="ARBA00022729"/>
    </source>
</evidence>
<evidence type="ECO:0000256" key="5">
    <source>
        <dbReference type="SAM" id="SignalP"/>
    </source>
</evidence>
<evidence type="ECO:0000256" key="3">
    <source>
        <dbReference type="ARBA" id="ARBA00022448"/>
    </source>
</evidence>
<gene>
    <name evidence="6" type="ORF">A8806_101236</name>
</gene>
<dbReference type="Proteomes" id="UP000245845">
    <property type="component" value="Unassembled WGS sequence"/>
</dbReference>
<dbReference type="GO" id="GO:0055085">
    <property type="term" value="P:transmembrane transport"/>
    <property type="evidence" value="ECO:0007669"/>
    <property type="project" value="InterPro"/>
</dbReference>
<dbReference type="InterPro" id="IPR004682">
    <property type="entry name" value="TRAP_DctP"/>
</dbReference>
<name>A0A2Y9C9G9_9FIRM</name>
<comment type="subcellular location">
    <subcellularLocation>
        <location evidence="1">Cell envelope</location>
    </subcellularLocation>
</comment>
<dbReference type="PIRSF" id="PIRSF006470">
    <property type="entry name" value="DctB"/>
    <property type="match status" value="1"/>
</dbReference>
<dbReference type="EMBL" id="QGDL01000001">
    <property type="protein sequence ID" value="PWJ31949.1"/>
    <property type="molecule type" value="Genomic_DNA"/>
</dbReference>
<comment type="similarity">
    <text evidence="2">Belongs to the bacterial solute-binding protein 7 family.</text>
</comment>
<evidence type="ECO:0000313" key="6">
    <source>
        <dbReference type="EMBL" id="PWJ31949.1"/>
    </source>
</evidence>
<protein>
    <submittedName>
        <fullName evidence="6">Tripartite ATP-independent transporter DctP family solute receptor</fullName>
    </submittedName>
</protein>
<dbReference type="InterPro" id="IPR038404">
    <property type="entry name" value="TRAP_DctP_sf"/>
</dbReference>
<dbReference type="GO" id="GO:0030288">
    <property type="term" value="C:outer membrane-bounded periplasmic space"/>
    <property type="evidence" value="ECO:0007669"/>
    <property type="project" value="InterPro"/>
</dbReference>
<dbReference type="PANTHER" id="PTHR33376">
    <property type="match status" value="1"/>
</dbReference>
<dbReference type="CDD" id="cd13603">
    <property type="entry name" value="PBP2_TRAP_Siap_TeaA_like"/>
    <property type="match status" value="1"/>
</dbReference>
<keyword evidence="3" id="KW-0813">Transport</keyword>
<dbReference type="PANTHER" id="PTHR33376:SF4">
    <property type="entry name" value="SIALIC ACID-BINDING PERIPLASMIC PROTEIN SIAP"/>
    <property type="match status" value="1"/>
</dbReference>
<dbReference type="AlphaFoldDB" id="A0A2Y9C9G9"/>
<keyword evidence="6" id="KW-0675">Receptor</keyword>
<reference evidence="6 7" key="1">
    <citation type="submission" date="2018-05" db="EMBL/GenBank/DDBJ databases">
        <title>The Hungate 1000. A catalogue of reference genomes from the rumen microbiome.</title>
        <authorList>
            <person name="Kelly W."/>
        </authorList>
    </citation>
    <scope>NUCLEOTIDE SEQUENCE [LARGE SCALE GENOMIC DNA]</scope>
    <source>
        <strain evidence="6 7">NLAE-zl-C242</strain>
    </source>
</reference>
<feature type="chain" id="PRO_5043162268" evidence="5">
    <location>
        <begin position="24"/>
        <end position="339"/>
    </location>
</feature>
<dbReference type="InterPro" id="IPR018389">
    <property type="entry name" value="DctP_fam"/>
</dbReference>
<dbReference type="Gene3D" id="3.40.190.170">
    <property type="entry name" value="Bacterial extracellular solute-binding protein, family 7"/>
    <property type="match status" value="1"/>
</dbReference>
<sequence>MRKLRAGLTAAACMIVLTLSLCACSSEGGKKESVQNYAWPLGTSSPEDTVTQVFAEKFVEEVSRLSDGKMQISIYPNSTIGNDRELLESCKEGDIPFVVQNTAPQVSFMPEMAVFDVPAAFKTIEEARKAVDNPEFYEKIEGIYEENGYHLLGMADQGFRVMTTNKKITAIADFKGQKIRTMENANHLAFWQLLGANPTPMAFSEVYIGLQQNTIDAAENPVEVIVSGKLYEQQDYVVDTNHLPHYISLFISEEFFGEMSAKQQKVITQAAATATSYAREQADIRVEDRMDIMEESGTEVIELSDDLYEKMRELCEPLYQDIREQVGDELVDLYTTNKQ</sequence>
<dbReference type="NCBIfam" id="NF037995">
    <property type="entry name" value="TRAP_S1"/>
    <property type="match status" value="1"/>
</dbReference>
<proteinExistence type="inferred from homology"/>
<evidence type="ECO:0000256" key="1">
    <source>
        <dbReference type="ARBA" id="ARBA00004196"/>
    </source>
</evidence>
<accession>A0A2Y9C9G9</accession>
<dbReference type="NCBIfam" id="TIGR00787">
    <property type="entry name" value="dctP"/>
    <property type="match status" value="1"/>
</dbReference>